<sequence length="572" mass="64737">MDRLRLPRCALVEYAYLPGTARPNLGLNHDIYRAEDIQLRPSQPFTLVILFLLLKRSTMANSLDSPVPKNRAAAMLRRAFDETPEFLVMLEMAIAFLSVPCAVIILSTVLRHGTTTPFAPSDLRSHWVEGPSSRGTINIIWLCASTIYTCVHVSVHIDVLNIDRNYEDFTNAVQRRNQCLPQWMKTFIIAFMKATKSRWARHAVWICFNIFAPEVVVLVAVLEYFSARDGKRFMVSCGQEDWDMTLAFYADMGGFGQSQPQPVPAVTDKDEFGQSQPQAGPEVADKDENDTISIIGTGGDGIEHARHFRSGREFMEWYQEESQAGRKFSSNQLKLIQAEIEDRSDESLLLKLLTATQASWLFVETMVRLAEPNHAVSQMEITTCAYIFCTLITYLCWLKKPYHISGHIILPERLPVQCPSDSLEKEIPTSPALEIPSMLWDKARFTPFNRSFARPIRSWTLASASSGVVGALVGAIHGAPLWKAQFINTHGQWLWRTGSIIQFAFPLLVSSSALVEQLYSGTALLLVAALLSFIYAISRFILFGLVWLSFWSLPSSVYHDIDWSWSYFPHWH</sequence>
<dbReference type="PANTHER" id="PTHR35043">
    <property type="entry name" value="TRANSCRIPTION FACTOR DOMAIN-CONTAINING PROTEIN"/>
    <property type="match status" value="1"/>
</dbReference>
<feature type="transmembrane region" description="Helical" evidence="2">
    <location>
        <begin position="493"/>
        <end position="515"/>
    </location>
</feature>
<keyword evidence="2" id="KW-0812">Transmembrane</keyword>
<keyword evidence="4" id="KW-1185">Reference proteome</keyword>
<accession>A0A0C3NB59</accession>
<dbReference type="PANTHER" id="PTHR35043:SF7">
    <property type="entry name" value="TRANSCRIPTION FACTOR DOMAIN-CONTAINING PROTEIN"/>
    <property type="match status" value="1"/>
</dbReference>
<feature type="transmembrane region" description="Helical" evidence="2">
    <location>
        <begin position="459"/>
        <end position="481"/>
    </location>
</feature>
<feature type="region of interest" description="Disordered" evidence="1">
    <location>
        <begin position="259"/>
        <end position="286"/>
    </location>
</feature>
<dbReference type="HOGENOM" id="CLU_547582_0_0_1"/>
<dbReference type="Proteomes" id="UP000053257">
    <property type="component" value="Unassembled WGS sequence"/>
</dbReference>
<gene>
    <name evidence="3" type="ORF">PHLGIDRAFT_123089</name>
</gene>
<keyword evidence="2" id="KW-0472">Membrane</keyword>
<protein>
    <submittedName>
        <fullName evidence="3">Uncharacterized protein</fullName>
    </submittedName>
</protein>
<evidence type="ECO:0000256" key="2">
    <source>
        <dbReference type="SAM" id="Phobius"/>
    </source>
</evidence>
<proteinExistence type="predicted"/>
<evidence type="ECO:0000313" key="4">
    <source>
        <dbReference type="Proteomes" id="UP000053257"/>
    </source>
</evidence>
<keyword evidence="2" id="KW-1133">Transmembrane helix</keyword>
<name>A0A0C3NB59_PHLG1</name>
<dbReference type="STRING" id="745531.A0A0C3NB59"/>
<dbReference type="EMBL" id="KN840741">
    <property type="protein sequence ID" value="KIP01739.1"/>
    <property type="molecule type" value="Genomic_DNA"/>
</dbReference>
<evidence type="ECO:0000256" key="1">
    <source>
        <dbReference type="SAM" id="MobiDB-lite"/>
    </source>
</evidence>
<organism evidence="3 4">
    <name type="scientific">Phlebiopsis gigantea (strain 11061_1 CR5-6)</name>
    <name type="common">White-rot fungus</name>
    <name type="synonym">Peniophora gigantea</name>
    <dbReference type="NCBI Taxonomy" id="745531"/>
    <lineage>
        <taxon>Eukaryota</taxon>
        <taxon>Fungi</taxon>
        <taxon>Dikarya</taxon>
        <taxon>Basidiomycota</taxon>
        <taxon>Agaricomycotina</taxon>
        <taxon>Agaricomycetes</taxon>
        <taxon>Polyporales</taxon>
        <taxon>Phanerochaetaceae</taxon>
        <taxon>Phlebiopsis</taxon>
    </lineage>
</organism>
<reference evidence="3 4" key="1">
    <citation type="journal article" date="2014" name="PLoS Genet.">
        <title>Analysis of the Phlebiopsis gigantea genome, transcriptome and secretome provides insight into its pioneer colonization strategies of wood.</title>
        <authorList>
            <person name="Hori C."/>
            <person name="Ishida T."/>
            <person name="Igarashi K."/>
            <person name="Samejima M."/>
            <person name="Suzuki H."/>
            <person name="Master E."/>
            <person name="Ferreira P."/>
            <person name="Ruiz-Duenas F.J."/>
            <person name="Held B."/>
            <person name="Canessa P."/>
            <person name="Larrondo L.F."/>
            <person name="Schmoll M."/>
            <person name="Druzhinina I.S."/>
            <person name="Kubicek C.P."/>
            <person name="Gaskell J.A."/>
            <person name="Kersten P."/>
            <person name="St John F."/>
            <person name="Glasner J."/>
            <person name="Sabat G."/>
            <person name="Splinter BonDurant S."/>
            <person name="Syed K."/>
            <person name="Yadav J."/>
            <person name="Mgbeahuruike A.C."/>
            <person name="Kovalchuk A."/>
            <person name="Asiegbu F.O."/>
            <person name="Lackner G."/>
            <person name="Hoffmeister D."/>
            <person name="Rencoret J."/>
            <person name="Gutierrez A."/>
            <person name="Sun H."/>
            <person name="Lindquist E."/>
            <person name="Barry K."/>
            <person name="Riley R."/>
            <person name="Grigoriev I.V."/>
            <person name="Henrissat B."/>
            <person name="Kues U."/>
            <person name="Berka R.M."/>
            <person name="Martinez A.T."/>
            <person name="Covert S.F."/>
            <person name="Blanchette R.A."/>
            <person name="Cullen D."/>
        </authorList>
    </citation>
    <scope>NUCLEOTIDE SEQUENCE [LARGE SCALE GENOMIC DNA]</scope>
    <source>
        <strain evidence="3 4">11061_1 CR5-6</strain>
    </source>
</reference>
<evidence type="ECO:0000313" key="3">
    <source>
        <dbReference type="EMBL" id="KIP01739.1"/>
    </source>
</evidence>
<feature type="transmembrane region" description="Helical" evidence="2">
    <location>
        <begin position="86"/>
        <end position="110"/>
    </location>
</feature>
<feature type="transmembrane region" description="Helical" evidence="2">
    <location>
        <begin position="202"/>
        <end position="225"/>
    </location>
</feature>
<dbReference type="AlphaFoldDB" id="A0A0C3NB59"/>
<dbReference type="OrthoDB" id="9451547at2759"/>
<feature type="transmembrane region" description="Helical" evidence="2">
    <location>
        <begin position="522"/>
        <end position="550"/>
    </location>
</feature>